<proteinExistence type="predicted"/>
<gene>
    <name evidence="4" type="ORF">NST17_12645</name>
</gene>
<keyword evidence="3" id="KW-0472">Membrane</keyword>
<evidence type="ECO:0000313" key="5">
    <source>
        <dbReference type="Proteomes" id="UP001459714"/>
    </source>
</evidence>
<keyword evidence="3" id="KW-1133">Transmembrane helix</keyword>
<evidence type="ECO:0000256" key="1">
    <source>
        <dbReference type="ARBA" id="ARBA00004241"/>
    </source>
</evidence>
<keyword evidence="5" id="KW-1185">Reference proteome</keyword>
<dbReference type="EMBL" id="JBBYAK010000001">
    <property type="protein sequence ID" value="MEL3958037.1"/>
    <property type="molecule type" value="Genomic_DNA"/>
</dbReference>
<feature type="transmembrane region" description="Helical" evidence="3">
    <location>
        <begin position="20"/>
        <end position="38"/>
    </location>
</feature>
<protein>
    <submittedName>
        <fullName evidence="4">Prepilin-type N-terminal cleavage/methylation domain-containing protein</fullName>
    </submittedName>
</protein>
<dbReference type="RefSeq" id="WP_342020363.1">
    <property type="nucleotide sequence ID" value="NZ_JBBYAK010000001.1"/>
</dbReference>
<dbReference type="PROSITE" id="PS00409">
    <property type="entry name" value="PROKAR_NTER_METHYL"/>
    <property type="match status" value="1"/>
</dbReference>
<evidence type="ECO:0000313" key="4">
    <source>
        <dbReference type="EMBL" id="MEL3958037.1"/>
    </source>
</evidence>
<name>A0ABU9K0Q2_9BACI</name>
<accession>A0ABU9K0Q2</accession>
<keyword evidence="3" id="KW-0812">Transmembrane</keyword>
<comment type="caution">
    <text evidence="4">The sequence shown here is derived from an EMBL/GenBank/DDBJ whole genome shotgun (WGS) entry which is preliminary data.</text>
</comment>
<sequence length="145" mass="16665">MRFNIISPNNNKGLTLIELLVSFTLISIILLSFFYFFIQGAKSNQVSKEIIDATALAQTYMEKFYKISMEHTYTAGLAMISEDEGFNQVSSNIFNKSENNYYLKLELLQPSASGISVVRLYIYSDETENNLKAQMESRLKWKTNE</sequence>
<dbReference type="Proteomes" id="UP001459714">
    <property type="component" value="Unassembled WGS sequence"/>
</dbReference>
<dbReference type="Pfam" id="PF07963">
    <property type="entry name" value="N_methyl"/>
    <property type="match status" value="1"/>
</dbReference>
<dbReference type="NCBIfam" id="TIGR02532">
    <property type="entry name" value="IV_pilin_GFxxxE"/>
    <property type="match status" value="1"/>
</dbReference>
<keyword evidence="2" id="KW-0178">Competence</keyword>
<organism evidence="4 5">
    <name type="scientific">Caldifermentibacillus hisashii</name>
    <dbReference type="NCBI Taxonomy" id="996558"/>
    <lineage>
        <taxon>Bacteria</taxon>
        <taxon>Bacillati</taxon>
        <taxon>Bacillota</taxon>
        <taxon>Bacilli</taxon>
        <taxon>Bacillales</taxon>
        <taxon>Bacillaceae</taxon>
        <taxon>Caldifermentibacillus</taxon>
    </lineage>
</organism>
<reference evidence="4 5" key="1">
    <citation type="submission" date="2024-03" db="EMBL/GenBank/DDBJ databases">
        <title>Bacilli Hybrid Assemblies.</title>
        <authorList>
            <person name="Kovac J."/>
        </authorList>
    </citation>
    <scope>NUCLEOTIDE SEQUENCE [LARGE SCALE GENOMIC DNA]</scope>
    <source>
        <strain evidence="4 5">FSL M8-0022</strain>
    </source>
</reference>
<evidence type="ECO:0000256" key="2">
    <source>
        <dbReference type="ARBA" id="ARBA00023287"/>
    </source>
</evidence>
<evidence type="ECO:0000256" key="3">
    <source>
        <dbReference type="SAM" id="Phobius"/>
    </source>
</evidence>
<comment type="subcellular location">
    <subcellularLocation>
        <location evidence="1">Cell surface</location>
    </subcellularLocation>
</comment>
<dbReference type="InterPro" id="IPR012902">
    <property type="entry name" value="N_methyl_site"/>
</dbReference>